<keyword evidence="1" id="KW-0175">Coiled coil</keyword>
<feature type="region of interest" description="Disordered" evidence="2">
    <location>
        <begin position="1"/>
        <end position="21"/>
    </location>
</feature>
<evidence type="ECO:0000256" key="1">
    <source>
        <dbReference type="SAM" id="Coils"/>
    </source>
</evidence>
<comment type="caution">
    <text evidence="3">The sequence shown here is derived from an EMBL/GenBank/DDBJ whole genome shotgun (WGS) entry which is preliminary data.</text>
</comment>
<gene>
    <name evidence="3" type="ORF">SteCoe_35701</name>
</gene>
<protein>
    <submittedName>
        <fullName evidence="3">Uncharacterized protein</fullName>
    </submittedName>
</protein>
<evidence type="ECO:0000313" key="3">
    <source>
        <dbReference type="EMBL" id="OMJ67193.1"/>
    </source>
</evidence>
<keyword evidence="4" id="KW-1185">Reference proteome</keyword>
<accession>A0A1R2ARM7</accession>
<dbReference type="EMBL" id="MPUH01001546">
    <property type="protein sequence ID" value="OMJ67193.1"/>
    <property type="molecule type" value="Genomic_DNA"/>
</dbReference>
<name>A0A1R2ARM7_9CILI</name>
<dbReference type="AlphaFoldDB" id="A0A1R2ARM7"/>
<feature type="compositionally biased region" description="Basic and acidic residues" evidence="2">
    <location>
        <begin position="10"/>
        <end position="21"/>
    </location>
</feature>
<reference evidence="3 4" key="1">
    <citation type="submission" date="2016-11" db="EMBL/GenBank/DDBJ databases">
        <title>The macronuclear genome of Stentor coeruleus: a giant cell with tiny introns.</title>
        <authorList>
            <person name="Slabodnick M."/>
            <person name="Ruby J.G."/>
            <person name="Reiff S.B."/>
            <person name="Swart E.C."/>
            <person name="Gosai S."/>
            <person name="Prabakaran S."/>
            <person name="Witkowska E."/>
            <person name="Larue G.E."/>
            <person name="Fisher S."/>
            <person name="Freeman R.M."/>
            <person name="Gunawardena J."/>
            <person name="Chu W."/>
            <person name="Stover N.A."/>
            <person name="Gregory B.D."/>
            <person name="Nowacki M."/>
            <person name="Derisi J."/>
            <person name="Roy S.W."/>
            <person name="Marshall W.F."/>
            <person name="Sood P."/>
        </authorList>
    </citation>
    <scope>NUCLEOTIDE SEQUENCE [LARGE SCALE GENOMIC DNA]</scope>
    <source>
        <strain evidence="3">WM001</strain>
    </source>
</reference>
<evidence type="ECO:0000256" key="2">
    <source>
        <dbReference type="SAM" id="MobiDB-lite"/>
    </source>
</evidence>
<proteinExistence type="predicted"/>
<evidence type="ECO:0000313" key="4">
    <source>
        <dbReference type="Proteomes" id="UP000187209"/>
    </source>
</evidence>
<dbReference type="Proteomes" id="UP000187209">
    <property type="component" value="Unassembled WGS sequence"/>
</dbReference>
<organism evidence="3 4">
    <name type="scientific">Stentor coeruleus</name>
    <dbReference type="NCBI Taxonomy" id="5963"/>
    <lineage>
        <taxon>Eukaryota</taxon>
        <taxon>Sar</taxon>
        <taxon>Alveolata</taxon>
        <taxon>Ciliophora</taxon>
        <taxon>Postciliodesmatophora</taxon>
        <taxon>Heterotrichea</taxon>
        <taxon>Heterotrichida</taxon>
        <taxon>Stentoridae</taxon>
        <taxon>Stentor</taxon>
    </lineage>
</organism>
<sequence>MGGPYSSKLSGEHKKITQKTKEGIEKLEQDIKEAIKTMALDQCDSENLEIIEQLSSLVKRSEILKKQIFRKDIDIFKLREILSDKRKQNRQSRLQLDLLKKNITRIEEQLAQRDLVIIEQSNKLFQLVETIVKPDTPKQKERCKLSNVESRDSNKFIPNANSYQGIYLARHLKPEDKGKQELNMPFLSTSSHNWISSLRTPSKSPLKQEKHK</sequence>
<feature type="coiled-coil region" evidence="1">
    <location>
        <begin position="82"/>
        <end position="109"/>
    </location>
</feature>